<dbReference type="InterPro" id="IPR002347">
    <property type="entry name" value="SDR_fam"/>
</dbReference>
<dbReference type="GO" id="GO:0016491">
    <property type="term" value="F:oxidoreductase activity"/>
    <property type="evidence" value="ECO:0007669"/>
    <property type="project" value="UniProtKB-KW"/>
</dbReference>
<keyword evidence="4" id="KW-1185">Reference proteome</keyword>
<dbReference type="InterPro" id="IPR051122">
    <property type="entry name" value="SDR_DHRS6-like"/>
</dbReference>
<organism evidence="3 4">
    <name type="scientific">Mycobacterium saskatchewanense</name>
    <dbReference type="NCBI Taxonomy" id="220927"/>
    <lineage>
        <taxon>Bacteria</taxon>
        <taxon>Bacillati</taxon>
        <taxon>Actinomycetota</taxon>
        <taxon>Actinomycetes</taxon>
        <taxon>Mycobacteriales</taxon>
        <taxon>Mycobacteriaceae</taxon>
        <taxon>Mycobacterium</taxon>
        <taxon>Mycobacterium simiae complex</taxon>
    </lineage>
</organism>
<dbReference type="RefSeq" id="WP_085255173.1">
    <property type="nucleotide sequence ID" value="NZ_AP022573.1"/>
</dbReference>
<dbReference type="AlphaFoldDB" id="A0AAJ3NRY0"/>
<evidence type="ECO:0000313" key="4">
    <source>
        <dbReference type="Proteomes" id="UP000193387"/>
    </source>
</evidence>
<dbReference type="Pfam" id="PF00106">
    <property type="entry name" value="adh_short"/>
    <property type="match status" value="1"/>
</dbReference>
<keyword evidence="2" id="KW-0560">Oxidoreductase</keyword>
<gene>
    <name evidence="3" type="ORF">AWC23_09370</name>
</gene>
<evidence type="ECO:0000256" key="1">
    <source>
        <dbReference type="ARBA" id="ARBA00006484"/>
    </source>
</evidence>
<dbReference type="PANTHER" id="PTHR43477">
    <property type="entry name" value="DIHYDROANTICAPSIN 7-DEHYDROGENASE"/>
    <property type="match status" value="1"/>
</dbReference>
<name>A0AAJ3NRY0_9MYCO</name>
<sequence>MAPIVNYDNKVAVVTGAATGVGAALVEQLRAAGAAHIVALDIKPCRGPVDETIPVDLSDPLAIDEAISRLPETIDALFNNAGVAATLPTEIVMAVNVLAPRRLIDGLQHRMPSGSAVVITASSAGGGYQQHLRDIQSLLDIDDWQTALEWVRQNPALTNNPYGFSKECAQVLTLQWAIPLARRGIRINSACPGIIDTPLLVDFNTSMGEPIIEWMVSQSGGRRAAPAEVASVLAFLGCDAAGYVNGTNMLVDNGFTAAVLTNQIDYAAMPPVDALLNAGQ</sequence>
<dbReference type="EMBL" id="LQPR01000022">
    <property type="protein sequence ID" value="ORW72761.1"/>
    <property type="molecule type" value="Genomic_DNA"/>
</dbReference>
<proteinExistence type="inferred from homology"/>
<accession>A0AAJ3NRY0</accession>
<comment type="similarity">
    <text evidence="1">Belongs to the short-chain dehydrogenases/reductases (SDR) family.</text>
</comment>
<dbReference type="Gene3D" id="3.40.50.720">
    <property type="entry name" value="NAD(P)-binding Rossmann-like Domain"/>
    <property type="match status" value="1"/>
</dbReference>
<evidence type="ECO:0008006" key="5">
    <source>
        <dbReference type="Google" id="ProtNLM"/>
    </source>
</evidence>
<dbReference type="PRINTS" id="PR00081">
    <property type="entry name" value="GDHRDH"/>
</dbReference>
<evidence type="ECO:0000256" key="2">
    <source>
        <dbReference type="ARBA" id="ARBA00023002"/>
    </source>
</evidence>
<reference evidence="3 4" key="1">
    <citation type="submission" date="2016-01" db="EMBL/GenBank/DDBJ databases">
        <title>The new phylogeny of the genus Mycobacterium.</title>
        <authorList>
            <person name="Tarcisio F."/>
            <person name="Conor M."/>
            <person name="Antonella G."/>
            <person name="Elisabetta G."/>
            <person name="Giulia F.S."/>
            <person name="Sara T."/>
            <person name="Anna F."/>
            <person name="Clotilde B."/>
            <person name="Roberto B."/>
            <person name="Veronica D.S."/>
            <person name="Fabio R."/>
            <person name="Monica P."/>
            <person name="Olivier J."/>
            <person name="Enrico T."/>
            <person name="Nicola S."/>
        </authorList>
    </citation>
    <scope>NUCLEOTIDE SEQUENCE [LARGE SCALE GENOMIC DNA]</scope>
    <source>
        <strain evidence="3 4">DSM 44616</strain>
    </source>
</reference>
<dbReference type="Proteomes" id="UP000193387">
    <property type="component" value="Unassembled WGS sequence"/>
</dbReference>
<dbReference type="Pfam" id="PF13561">
    <property type="entry name" value="adh_short_C2"/>
    <property type="match status" value="1"/>
</dbReference>
<comment type="caution">
    <text evidence="3">The sequence shown here is derived from an EMBL/GenBank/DDBJ whole genome shotgun (WGS) entry which is preliminary data.</text>
</comment>
<dbReference type="PANTHER" id="PTHR43477:SF1">
    <property type="entry name" value="DIHYDROANTICAPSIN 7-DEHYDROGENASE"/>
    <property type="match status" value="1"/>
</dbReference>
<dbReference type="SUPFAM" id="SSF51735">
    <property type="entry name" value="NAD(P)-binding Rossmann-fold domains"/>
    <property type="match status" value="1"/>
</dbReference>
<protein>
    <recommendedName>
        <fullName evidence="5">Short-chain dehydrogenase</fullName>
    </recommendedName>
</protein>
<evidence type="ECO:0000313" key="3">
    <source>
        <dbReference type="EMBL" id="ORW72761.1"/>
    </source>
</evidence>
<dbReference type="InterPro" id="IPR036291">
    <property type="entry name" value="NAD(P)-bd_dom_sf"/>
</dbReference>